<gene>
    <name evidence="1" type="ORF">TNCT_360191</name>
</gene>
<keyword evidence="2" id="KW-1185">Reference proteome</keyword>
<dbReference type="EMBL" id="BMAO01029660">
    <property type="protein sequence ID" value="GFR33313.1"/>
    <property type="molecule type" value="Genomic_DNA"/>
</dbReference>
<protein>
    <submittedName>
        <fullName evidence="1">Uncharacterized protein</fullName>
    </submittedName>
</protein>
<organism evidence="1 2">
    <name type="scientific">Trichonephila clavata</name>
    <name type="common">Joro spider</name>
    <name type="synonym">Nephila clavata</name>
    <dbReference type="NCBI Taxonomy" id="2740835"/>
    <lineage>
        <taxon>Eukaryota</taxon>
        <taxon>Metazoa</taxon>
        <taxon>Ecdysozoa</taxon>
        <taxon>Arthropoda</taxon>
        <taxon>Chelicerata</taxon>
        <taxon>Arachnida</taxon>
        <taxon>Araneae</taxon>
        <taxon>Araneomorphae</taxon>
        <taxon>Entelegynae</taxon>
        <taxon>Araneoidea</taxon>
        <taxon>Nephilidae</taxon>
        <taxon>Trichonephila</taxon>
    </lineage>
</organism>
<accession>A0A8X6I114</accession>
<sequence>MQRFSNCGCPSAFSERGRVSRAFRHRKLFFFLPQPSLRSSPFINRRVGLFSLCKLKMPPSSSISPTGPPSEDRYVYQHNRDLGRQVAVSEGKLQHRILQT</sequence>
<dbReference type="Proteomes" id="UP000887116">
    <property type="component" value="Unassembled WGS sequence"/>
</dbReference>
<evidence type="ECO:0000313" key="2">
    <source>
        <dbReference type="Proteomes" id="UP000887116"/>
    </source>
</evidence>
<evidence type="ECO:0000313" key="1">
    <source>
        <dbReference type="EMBL" id="GFR33313.1"/>
    </source>
</evidence>
<comment type="caution">
    <text evidence="1">The sequence shown here is derived from an EMBL/GenBank/DDBJ whole genome shotgun (WGS) entry which is preliminary data.</text>
</comment>
<name>A0A8X6I114_TRICU</name>
<dbReference type="AlphaFoldDB" id="A0A8X6I114"/>
<proteinExistence type="predicted"/>
<reference evidence="1" key="1">
    <citation type="submission" date="2020-07" db="EMBL/GenBank/DDBJ databases">
        <title>Multicomponent nature underlies the extraordinary mechanical properties of spider dragline silk.</title>
        <authorList>
            <person name="Kono N."/>
            <person name="Nakamura H."/>
            <person name="Mori M."/>
            <person name="Yoshida Y."/>
            <person name="Ohtoshi R."/>
            <person name="Malay A.D."/>
            <person name="Moran D.A.P."/>
            <person name="Tomita M."/>
            <person name="Numata K."/>
            <person name="Arakawa K."/>
        </authorList>
    </citation>
    <scope>NUCLEOTIDE SEQUENCE</scope>
</reference>